<evidence type="ECO:0000256" key="3">
    <source>
        <dbReference type="ARBA" id="ARBA00022656"/>
    </source>
</evidence>
<feature type="chain" id="PRO_5019767495" evidence="5">
    <location>
        <begin position="19"/>
        <end position="68"/>
    </location>
</feature>
<reference evidence="6" key="2">
    <citation type="submission" date="2019-04" db="EMBL/GenBank/DDBJ databases">
        <title>Unravelling the molecular evolution of spider venoms.</title>
        <authorList>
            <person name="Pineda S."/>
        </authorList>
    </citation>
    <scope>NUCLEOTIDE SEQUENCE</scope>
</reference>
<keyword evidence="4" id="KW-1015">Disulfide bond</keyword>
<dbReference type="SUPFAM" id="SSF57059">
    <property type="entry name" value="omega toxin-like"/>
    <property type="match status" value="1"/>
</dbReference>
<organism evidence="6">
    <name type="scientific">Selenotholus foelschei</name>
    <dbReference type="NCBI Taxonomy" id="1905327"/>
    <lineage>
        <taxon>Eukaryota</taxon>
        <taxon>Metazoa</taxon>
        <taxon>Ecdysozoa</taxon>
        <taxon>Arthropoda</taxon>
        <taxon>Chelicerata</taxon>
        <taxon>Arachnida</taxon>
        <taxon>Araneae</taxon>
        <taxon>Mygalomorphae</taxon>
        <taxon>Avicularoidea</taxon>
        <taxon>Theraphosidae</taxon>
        <taxon>Selenotholus</taxon>
    </lineage>
</organism>
<dbReference type="GO" id="GO:0090729">
    <property type="term" value="F:toxin activity"/>
    <property type="evidence" value="ECO:0007669"/>
    <property type="project" value="UniProtKB-KW"/>
</dbReference>
<evidence type="ECO:0000256" key="2">
    <source>
        <dbReference type="ARBA" id="ARBA00022525"/>
    </source>
</evidence>
<dbReference type="EMBL" id="HAGO01000144">
    <property type="protein sequence ID" value="SMD29832.1"/>
    <property type="molecule type" value="Transcribed_RNA"/>
</dbReference>
<evidence type="ECO:0000313" key="6">
    <source>
        <dbReference type="EMBL" id="SMD29832.1"/>
    </source>
</evidence>
<dbReference type="InterPro" id="IPR011696">
    <property type="entry name" value="Huwentoxin-1"/>
</dbReference>
<sequence length="68" mass="7923">MRFLFIAALVLSFSSLLCFRNEARKVCTKKYFRPFLAGEQPEERDDCLGWFRGCDPNNDKCCEGYVCN</sequence>
<proteinExistence type="predicted"/>
<protein>
    <submittedName>
        <fullName evidence="6">Kappa-Theraphotoxin-Sfo1g_1</fullName>
    </submittedName>
</protein>
<comment type="subcellular location">
    <subcellularLocation>
        <location evidence="1">Secreted</location>
    </subcellularLocation>
</comment>
<dbReference type="Pfam" id="PF07740">
    <property type="entry name" value="Toxin_12"/>
    <property type="match status" value="1"/>
</dbReference>
<keyword evidence="3" id="KW-0800">Toxin</keyword>
<keyword evidence="5" id="KW-0732">Signal</keyword>
<dbReference type="GO" id="GO:0005576">
    <property type="term" value="C:extracellular region"/>
    <property type="evidence" value="ECO:0007669"/>
    <property type="project" value="UniProtKB-SubCell"/>
</dbReference>
<dbReference type="GO" id="GO:0008200">
    <property type="term" value="F:ion channel inhibitor activity"/>
    <property type="evidence" value="ECO:0007669"/>
    <property type="project" value="InterPro"/>
</dbReference>
<evidence type="ECO:0000256" key="1">
    <source>
        <dbReference type="ARBA" id="ARBA00004613"/>
    </source>
</evidence>
<reference evidence="6" key="1">
    <citation type="submission" date="2017-03" db="EMBL/GenBank/DDBJ databases">
        <authorList>
            <person name="QRISCLOUD D."/>
        </authorList>
    </citation>
    <scope>NUCLEOTIDE SEQUENCE</scope>
</reference>
<evidence type="ECO:0000256" key="5">
    <source>
        <dbReference type="SAM" id="SignalP"/>
    </source>
</evidence>
<keyword evidence="2" id="KW-0964">Secreted</keyword>
<dbReference type="AlphaFoldDB" id="A0A482ZIJ0"/>
<accession>A0A482ZIJ0</accession>
<name>A0A482ZIJ0_9ARAC</name>
<feature type="signal peptide" evidence="5">
    <location>
        <begin position="1"/>
        <end position="18"/>
    </location>
</feature>
<evidence type="ECO:0000256" key="4">
    <source>
        <dbReference type="ARBA" id="ARBA00023157"/>
    </source>
</evidence>